<dbReference type="PANTHER" id="PTHR11439:SF475">
    <property type="entry name" value="CYSTEINE-RICH RLK (RECEPTOR-LIKE PROTEIN KINASE) 8"/>
    <property type="match status" value="1"/>
</dbReference>
<evidence type="ECO:0000313" key="3">
    <source>
        <dbReference type="Proteomes" id="UP000734854"/>
    </source>
</evidence>
<reference evidence="2 3" key="1">
    <citation type="submission" date="2020-08" db="EMBL/GenBank/DDBJ databases">
        <title>Plant Genome Project.</title>
        <authorList>
            <person name="Zhang R.-G."/>
        </authorList>
    </citation>
    <scope>NUCLEOTIDE SEQUENCE [LARGE SCALE GENOMIC DNA]</scope>
    <source>
        <tissue evidence="2">Rhizome</tissue>
    </source>
</reference>
<dbReference type="Proteomes" id="UP000734854">
    <property type="component" value="Unassembled WGS sequence"/>
</dbReference>
<feature type="compositionally biased region" description="Polar residues" evidence="1">
    <location>
        <begin position="1"/>
        <end position="10"/>
    </location>
</feature>
<evidence type="ECO:0000313" key="2">
    <source>
        <dbReference type="EMBL" id="KAG6489187.1"/>
    </source>
</evidence>
<protein>
    <submittedName>
        <fullName evidence="2">Uncharacterized protein</fullName>
    </submittedName>
</protein>
<gene>
    <name evidence="2" type="ORF">ZIOFF_050447</name>
</gene>
<keyword evidence="3" id="KW-1185">Reference proteome</keyword>
<dbReference type="EMBL" id="JACMSC010000014">
    <property type="protein sequence ID" value="KAG6489187.1"/>
    <property type="molecule type" value="Genomic_DNA"/>
</dbReference>
<feature type="region of interest" description="Disordered" evidence="1">
    <location>
        <begin position="1"/>
        <end position="21"/>
    </location>
</feature>
<comment type="caution">
    <text evidence="2">The sequence shown here is derived from an EMBL/GenBank/DDBJ whole genome shotgun (WGS) entry which is preliminary data.</text>
</comment>
<dbReference type="PANTHER" id="PTHR11439">
    <property type="entry name" value="GAG-POL-RELATED RETROTRANSPOSON"/>
    <property type="match status" value="1"/>
</dbReference>
<sequence length="265" mass="30835">MANTVKSYQGNGVHRPRRVPKNHVDNRKFIGECYNYGKVGHMAKGYWAKKKFVQSHYVLFGPQNVKVYRNLKISETVTMEGQRLESVYVMSAEFAYIDKTWKSETSYVWHMRCQYDKAHQLSYRELKFKAKEPLELVHSDVFGLVKQPSIDGMQYMVTFIDDFSRSNPKYVNVAIIEEETEPETFEEASQSPEWVIAMKEEIDTLQNEEYKLVGYCDADYARDYDTRRSTTGYVFKFGSGTISWCNKREPTVSLSITKAEYQAAA</sequence>
<evidence type="ECO:0000256" key="1">
    <source>
        <dbReference type="SAM" id="MobiDB-lite"/>
    </source>
</evidence>
<dbReference type="AlphaFoldDB" id="A0A8J5FIW6"/>
<organism evidence="2 3">
    <name type="scientific">Zingiber officinale</name>
    <name type="common">Ginger</name>
    <name type="synonym">Amomum zingiber</name>
    <dbReference type="NCBI Taxonomy" id="94328"/>
    <lineage>
        <taxon>Eukaryota</taxon>
        <taxon>Viridiplantae</taxon>
        <taxon>Streptophyta</taxon>
        <taxon>Embryophyta</taxon>
        <taxon>Tracheophyta</taxon>
        <taxon>Spermatophyta</taxon>
        <taxon>Magnoliopsida</taxon>
        <taxon>Liliopsida</taxon>
        <taxon>Zingiberales</taxon>
        <taxon>Zingiberaceae</taxon>
        <taxon>Zingiber</taxon>
    </lineage>
</organism>
<proteinExistence type="predicted"/>
<name>A0A8J5FIW6_ZINOF</name>
<accession>A0A8J5FIW6</accession>
<dbReference type="CDD" id="cd09272">
    <property type="entry name" value="RNase_HI_RT_Ty1"/>
    <property type="match status" value="1"/>
</dbReference>